<dbReference type="Gene3D" id="3.40.50.2300">
    <property type="match status" value="1"/>
</dbReference>
<dbReference type="GO" id="GO:0000160">
    <property type="term" value="P:phosphorelay signal transduction system"/>
    <property type="evidence" value="ECO:0007669"/>
    <property type="project" value="InterPro"/>
</dbReference>
<dbReference type="InterPro" id="IPR050595">
    <property type="entry name" value="Bact_response_regulator"/>
</dbReference>
<name>D5E850_METMS</name>
<reference evidence="4 5" key="1">
    <citation type="submission" date="2010-03" db="EMBL/GenBank/DDBJ databases">
        <title>The complete genome of Methanohalophilus mahii DSM 5219.</title>
        <authorList>
            <consortium name="US DOE Joint Genome Institute (JGI-PGF)"/>
            <person name="Lucas S."/>
            <person name="Copeland A."/>
            <person name="Lapidus A."/>
            <person name="Glavina del Rio T."/>
            <person name="Dalin E."/>
            <person name="Tice H."/>
            <person name="Bruce D."/>
            <person name="Goodwin L."/>
            <person name="Pitluck S."/>
            <person name="Kyrpides N."/>
            <person name="Mavromatis K."/>
            <person name="Ivanova N."/>
            <person name="Lykidis A."/>
            <person name="Saunders E."/>
            <person name="Brettin T."/>
            <person name="Detter J.C."/>
            <person name="Han C."/>
            <person name="Land M."/>
            <person name="Hauser L."/>
            <person name="Markowitz V."/>
            <person name="Cheng J.-F."/>
            <person name="Hugenholtz P."/>
            <person name="Woyke T."/>
            <person name="Wu D."/>
            <person name="Spring S."/>
            <person name="Schneider S."/>
            <person name="Schroeder M."/>
            <person name="Klenk H.-P."/>
            <person name="Eisen J.A."/>
        </authorList>
    </citation>
    <scope>NUCLEOTIDE SEQUENCE [LARGE SCALE GENOMIC DNA]</scope>
    <source>
        <strain evidence="5">ATCC 35705 / DSM 5219 / SLP</strain>
    </source>
</reference>
<evidence type="ECO:0000313" key="5">
    <source>
        <dbReference type="Proteomes" id="UP000001059"/>
    </source>
</evidence>
<dbReference type="SUPFAM" id="SSF52172">
    <property type="entry name" value="CheY-like"/>
    <property type="match status" value="1"/>
</dbReference>
<dbReference type="Proteomes" id="UP000001059">
    <property type="component" value="Chromosome"/>
</dbReference>
<organism evidence="4 5">
    <name type="scientific">Methanohalophilus mahii (strain ATCC 35705 / DSM 5219 / SLP)</name>
    <dbReference type="NCBI Taxonomy" id="547558"/>
    <lineage>
        <taxon>Archaea</taxon>
        <taxon>Methanobacteriati</taxon>
        <taxon>Methanobacteriota</taxon>
        <taxon>Stenosarchaea group</taxon>
        <taxon>Methanomicrobia</taxon>
        <taxon>Methanosarcinales</taxon>
        <taxon>Methanosarcinaceae</taxon>
        <taxon>Methanohalophilus</taxon>
    </lineage>
</organism>
<dbReference type="PANTHER" id="PTHR44591">
    <property type="entry name" value="STRESS RESPONSE REGULATOR PROTEIN 1"/>
    <property type="match status" value="1"/>
</dbReference>
<keyword evidence="1 2" id="KW-0597">Phosphoprotein</keyword>
<feature type="modified residue" description="4-aspartylphosphate" evidence="2">
    <location>
        <position position="67"/>
    </location>
</feature>
<keyword evidence="5" id="KW-1185">Reference proteome</keyword>
<dbReference type="AlphaFoldDB" id="D5E850"/>
<protein>
    <submittedName>
        <fullName evidence="4">Response regulator receiver protein</fullName>
    </submittedName>
</protein>
<evidence type="ECO:0000256" key="1">
    <source>
        <dbReference type="ARBA" id="ARBA00022553"/>
    </source>
</evidence>
<dbReference type="PROSITE" id="PS50110">
    <property type="entry name" value="RESPONSE_REGULATORY"/>
    <property type="match status" value="1"/>
</dbReference>
<dbReference type="EMBL" id="CP001994">
    <property type="protein sequence ID" value="ADE37338.1"/>
    <property type="molecule type" value="Genomic_DNA"/>
</dbReference>
<evidence type="ECO:0000313" key="4">
    <source>
        <dbReference type="EMBL" id="ADE37338.1"/>
    </source>
</evidence>
<evidence type="ECO:0000259" key="3">
    <source>
        <dbReference type="PROSITE" id="PS50110"/>
    </source>
</evidence>
<gene>
    <name evidence="4" type="ordered locus">Mmah_1843</name>
</gene>
<accession>D5E850</accession>
<dbReference type="CDD" id="cd17534">
    <property type="entry name" value="REC_DC-like"/>
    <property type="match status" value="1"/>
</dbReference>
<feature type="domain" description="Response regulatory" evidence="3">
    <location>
        <begin position="17"/>
        <end position="132"/>
    </location>
</feature>
<dbReference type="InterPro" id="IPR001789">
    <property type="entry name" value="Sig_transdc_resp-reg_receiver"/>
</dbReference>
<dbReference type="SMART" id="SM00448">
    <property type="entry name" value="REC"/>
    <property type="match status" value="1"/>
</dbReference>
<sequence length="141" mass="15793">MYIDAEIYEGPLMKKAQIMIVEDENIVAMAIKNKLESLGYSIPCTASSAEDAIRKADLFYPDLVLMDILLKGEGDGIGAGDYIRKNFNIPVIYLTAYTDEETLERAKLTHPAGYISKPFKIEDLHTNIEIALHKHEISDDS</sequence>
<proteinExistence type="predicted"/>
<dbReference type="STRING" id="547558.Mmah_1843"/>
<dbReference type="Pfam" id="PF00072">
    <property type="entry name" value="Response_reg"/>
    <property type="match status" value="1"/>
</dbReference>
<dbReference type="InterPro" id="IPR011006">
    <property type="entry name" value="CheY-like_superfamily"/>
</dbReference>
<dbReference type="HOGENOM" id="CLU_000445_69_11_2"/>
<evidence type="ECO:0000256" key="2">
    <source>
        <dbReference type="PROSITE-ProRule" id="PRU00169"/>
    </source>
</evidence>
<dbReference type="PANTHER" id="PTHR44591:SF3">
    <property type="entry name" value="RESPONSE REGULATORY DOMAIN-CONTAINING PROTEIN"/>
    <property type="match status" value="1"/>
</dbReference>
<dbReference type="KEGG" id="mmh:Mmah_1843"/>